<organism evidence="1 2">
    <name type="scientific">Geobacillus stearothermophilus</name>
    <name type="common">Bacillus stearothermophilus</name>
    <dbReference type="NCBI Taxonomy" id="1422"/>
    <lineage>
        <taxon>Bacteria</taxon>
        <taxon>Bacillati</taxon>
        <taxon>Bacillota</taxon>
        <taxon>Bacilli</taxon>
        <taxon>Bacillales</taxon>
        <taxon>Anoxybacillaceae</taxon>
        <taxon>Geobacillus</taxon>
    </lineage>
</organism>
<sequence>MRSFLCISPHTKFLPFFQPPIVLNRCQQSVTKNLYIQPDFILSCIYKFVNGFWIKNEQFRQELYICFLTFTSFVMFCQAAGKSTTE</sequence>
<evidence type="ECO:0000313" key="1">
    <source>
        <dbReference type="EMBL" id="KYD32088.1"/>
    </source>
</evidence>
<reference evidence="1 2" key="1">
    <citation type="submission" date="2016-01" db="EMBL/GenBank/DDBJ databases">
        <title>Draft Genome Sequences of Seven Thermophilic Sporeformers Isolated from Foods.</title>
        <authorList>
            <person name="Berendsen E.M."/>
            <person name="Wells-Bennik M.H."/>
            <person name="Krawcyk A.O."/>
            <person name="De Jong A."/>
            <person name="Holsappel S."/>
            <person name="Eijlander R.T."/>
            <person name="Kuipers O.P."/>
        </authorList>
    </citation>
    <scope>NUCLEOTIDE SEQUENCE [LARGE SCALE GENOMIC DNA]</scope>
    <source>
        <strain evidence="1 2">B4114</strain>
    </source>
</reference>
<dbReference type="AlphaFoldDB" id="A0A150N5X3"/>
<name>A0A150N5X3_GEOSE</name>
<protein>
    <submittedName>
        <fullName evidence="1">Uncharacterized protein</fullName>
    </submittedName>
</protein>
<evidence type="ECO:0000313" key="2">
    <source>
        <dbReference type="Proteomes" id="UP000075517"/>
    </source>
</evidence>
<accession>A0A150N5X3</accession>
<dbReference type="Proteomes" id="UP000075517">
    <property type="component" value="Unassembled WGS sequence"/>
</dbReference>
<proteinExistence type="predicted"/>
<dbReference type="EMBL" id="LQYY01000124">
    <property type="protein sequence ID" value="KYD32088.1"/>
    <property type="molecule type" value="Genomic_DNA"/>
</dbReference>
<comment type="caution">
    <text evidence="1">The sequence shown here is derived from an EMBL/GenBank/DDBJ whole genome shotgun (WGS) entry which is preliminary data.</text>
</comment>
<gene>
    <name evidence="1" type="ORF">B4114_1465</name>
</gene>